<dbReference type="InterPro" id="IPR004012">
    <property type="entry name" value="Run_dom"/>
</dbReference>
<dbReference type="CDD" id="cd17679">
    <property type="entry name" value="RUN_PLEKHM1"/>
    <property type="match status" value="1"/>
</dbReference>
<dbReference type="Pfam" id="PF13901">
    <property type="entry name" value="RH_dom"/>
    <property type="match status" value="1"/>
</dbReference>
<dbReference type="KEGG" id="fas:105273619"/>
<dbReference type="CTD" id="9842"/>
<reference evidence="12" key="1">
    <citation type="submission" date="2025-08" db="UniProtKB">
        <authorList>
            <consortium name="RefSeq"/>
        </authorList>
    </citation>
    <scope>IDENTIFICATION</scope>
    <source>
        <strain evidence="12">USDA-PBARC FA_bdor</strain>
        <tissue evidence="12">Whole organism</tissue>
    </source>
</reference>
<dbReference type="GO" id="GO:0005770">
    <property type="term" value="C:late endosome"/>
    <property type="evidence" value="ECO:0007669"/>
    <property type="project" value="UniProtKB-SubCell"/>
</dbReference>
<dbReference type="Pfam" id="PF02759">
    <property type="entry name" value="RUN"/>
    <property type="match status" value="1"/>
</dbReference>
<dbReference type="RefSeq" id="XP_011314455.1">
    <property type="nucleotide sequence ID" value="XM_011316153.1"/>
</dbReference>
<dbReference type="AlphaFoldDB" id="A0A9R1TRP5"/>
<feature type="compositionally biased region" description="Basic and acidic residues" evidence="9">
    <location>
        <begin position="294"/>
        <end position="311"/>
    </location>
</feature>
<evidence type="ECO:0000256" key="3">
    <source>
        <dbReference type="ARBA" id="ARBA00022723"/>
    </source>
</evidence>
<dbReference type="OrthoDB" id="62364at2759"/>
<sequence>MNALLNTVKSMTNKRNILVKESLRKQLNIVVMEMQGLEGVSDGVPVDNCEEAMALCAVLEAIFLHGLKDSLLNRVTEALSGPDFDAMPQPSFWGPLLVFSHRQMINQIQELKQITTEVGYCRAWIRIALNEGLLSSYFSSIHQDNSSLKPYYDRAAFIRDADHIEVARRLVESLDSICFNLACNTSLLNLWSSTPLLMAAIWSPPLKSCPIVSAVDIAKTINSDITEIDNFEDVETASSIGSIGSFGSSGVFSNINSGLSEDDALRIILANGERRKKKKERKERKEVISSGETSGRRELDERGAEGADESGKSTVESEMILRGVENEGGNRGEKEGGSEEGVERGNEGEEVEGMDGGVKAEGAASVGNSLIGKLGWSTSLEDVESSMTSSVISRTSNPEAPKTPGEGSTYDALIKSYHPGGYPDLREFLDRYAPSVRSEEKEPEGDTEVIADDFDNQIGKLPREKGLDTQNYSCLECGLSVGMTFAKAHVCSFTGRYYCIDCMSTEEFLIPSRIIHNWDLKHYPVSKKSAEYLTDCSTLLNLKALNPRIYATVESMAQLQTLRIQLNLLRAYLFTCREPIIDSLQKKVAPREYLYEHVHQYSVSDLLDVPTGTLAQQLQKVVEFARNHVLNCWLCSQKGFICEICSNPKVIYPFDMESTFRCKGCNAVFHADCLNSTKSCPKCERRRKRLDRLLLDGETSLPQNIITSSPIHMN</sequence>
<keyword evidence="5" id="KW-0967">Endosome</keyword>
<dbReference type="InterPro" id="IPR047326">
    <property type="entry name" value="RUN_PLEKHM1"/>
</dbReference>
<evidence type="ECO:0000256" key="6">
    <source>
        <dbReference type="ARBA" id="ARBA00022771"/>
    </source>
</evidence>
<evidence type="ECO:0000256" key="5">
    <source>
        <dbReference type="ARBA" id="ARBA00022753"/>
    </source>
</evidence>
<gene>
    <name evidence="12" type="primary">Plekhm1</name>
</gene>
<evidence type="ECO:0000256" key="9">
    <source>
        <dbReference type="SAM" id="MobiDB-lite"/>
    </source>
</evidence>
<dbReference type="SMART" id="SM00593">
    <property type="entry name" value="RUN"/>
    <property type="match status" value="1"/>
</dbReference>
<keyword evidence="8" id="KW-0072">Autophagy</keyword>
<dbReference type="InterPro" id="IPR037213">
    <property type="entry name" value="Run_dom_sf"/>
</dbReference>
<dbReference type="Gene3D" id="1.20.58.900">
    <property type="match status" value="1"/>
</dbReference>
<dbReference type="PANTHER" id="PTHR12326:SF12">
    <property type="entry name" value="PLECKSTRIN HOMOLOGY AND RUN DOMAIN CONTAINING M1"/>
    <property type="match status" value="1"/>
</dbReference>
<evidence type="ECO:0000256" key="4">
    <source>
        <dbReference type="ARBA" id="ARBA00022737"/>
    </source>
</evidence>
<evidence type="ECO:0000313" key="11">
    <source>
        <dbReference type="Proteomes" id="UP000694866"/>
    </source>
</evidence>
<dbReference type="InterPro" id="IPR051366">
    <property type="entry name" value="DEF8"/>
</dbReference>
<dbReference type="PROSITE" id="PS50826">
    <property type="entry name" value="RUN"/>
    <property type="match status" value="1"/>
</dbReference>
<keyword evidence="2" id="KW-0597">Phosphoprotein</keyword>
<evidence type="ECO:0000313" key="12">
    <source>
        <dbReference type="RefSeq" id="XP_011314455.1"/>
    </source>
</evidence>
<feature type="region of interest" description="Disordered" evidence="9">
    <location>
        <begin position="388"/>
        <end position="407"/>
    </location>
</feature>
<keyword evidence="6" id="KW-0863">Zinc-finger</keyword>
<evidence type="ECO:0000256" key="8">
    <source>
        <dbReference type="ARBA" id="ARBA00023006"/>
    </source>
</evidence>
<feature type="domain" description="RUN" evidence="10">
    <location>
        <begin position="46"/>
        <end position="186"/>
    </location>
</feature>
<organism evidence="11 12">
    <name type="scientific">Fopius arisanus</name>
    <dbReference type="NCBI Taxonomy" id="64838"/>
    <lineage>
        <taxon>Eukaryota</taxon>
        <taxon>Metazoa</taxon>
        <taxon>Ecdysozoa</taxon>
        <taxon>Arthropoda</taxon>
        <taxon>Hexapoda</taxon>
        <taxon>Insecta</taxon>
        <taxon>Pterygota</taxon>
        <taxon>Neoptera</taxon>
        <taxon>Endopterygota</taxon>
        <taxon>Hymenoptera</taxon>
        <taxon>Apocrita</taxon>
        <taxon>Ichneumonoidea</taxon>
        <taxon>Braconidae</taxon>
        <taxon>Opiinae</taxon>
        <taxon>Fopius</taxon>
    </lineage>
</organism>
<evidence type="ECO:0000256" key="7">
    <source>
        <dbReference type="ARBA" id="ARBA00022833"/>
    </source>
</evidence>
<keyword evidence="4" id="KW-0677">Repeat</keyword>
<dbReference type="PANTHER" id="PTHR12326">
    <property type="entry name" value="PLECKSTRIN HOMOLOGY DOMAIN CONTAINING PROTEIN"/>
    <property type="match status" value="1"/>
</dbReference>
<keyword evidence="7" id="KW-0862">Zinc</keyword>
<keyword evidence="3" id="KW-0479">Metal-binding</keyword>
<protein>
    <submittedName>
        <fullName evidence="12">Sorting nexin-29</fullName>
    </submittedName>
</protein>
<comment type="subcellular location">
    <subcellularLocation>
        <location evidence="1">Late endosome</location>
    </subcellularLocation>
</comment>
<dbReference type="GO" id="GO:0008270">
    <property type="term" value="F:zinc ion binding"/>
    <property type="evidence" value="ECO:0007669"/>
    <property type="project" value="UniProtKB-KW"/>
</dbReference>
<evidence type="ECO:0000256" key="1">
    <source>
        <dbReference type="ARBA" id="ARBA00004603"/>
    </source>
</evidence>
<dbReference type="GO" id="GO:0006914">
    <property type="term" value="P:autophagy"/>
    <property type="evidence" value="ECO:0007669"/>
    <property type="project" value="UniProtKB-KW"/>
</dbReference>
<proteinExistence type="predicted"/>
<feature type="compositionally biased region" description="Basic and acidic residues" evidence="9">
    <location>
        <begin position="324"/>
        <end position="347"/>
    </location>
</feature>
<accession>A0A9R1TRP5</accession>
<dbReference type="SUPFAM" id="SSF140741">
    <property type="entry name" value="RUN domain-like"/>
    <property type="match status" value="1"/>
</dbReference>
<feature type="region of interest" description="Disordered" evidence="9">
    <location>
        <begin position="276"/>
        <end position="354"/>
    </location>
</feature>
<evidence type="ECO:0000256" key="2">
    <source>
        <dbReference type="ARBA" id="ARBA00022553"/>
    </source>
</evidence>
<evidence type="ECO:0000259" key="10">
    <source>
        <dbReference type="PROSITE" id="PS50826"/>
    </source>
</evidence>
<dbReference type="SMART" id="SM01175">
    <property type="entry name" value="DUF4206"/>
    <property type="match status" value="1"/>
</dbReference>
<keyword evidence="11" id="KW-1185">Reference proteome</keyword>
<dbReference type="GeneID" id="105273619"/>
<dbReference type="Proteomes" id="UP000694866">
    <property type="component" value="Unplaced"/>
</dbReference>
<name>A0A9R1TRP5_9HYME</name>
<dbReference type="InterPro" id="IPR025258">
    <property type="entry name" value="RH_dom"/>
</dbReference>